<dbReference type="Gene3D" id="1.10.10.10">
    <property type="entry name" value="Winged helix-like DNA-binding domain superfamily/Winged helix DNA-binding domain"/>
    <property type="match status" value="1"/>
</dbReference>
<dbReference type="Gene3D" id="3.40.50.2300">
    <property type="match status" value="1"/>
</dbReference>
<evidence type="ECO:0000256" key="1">
    <source>
        <dbReference type="ARBA" id="ARBA00022553"/>
    </source>
</evidence>
<sequence>MKHILLIEDELPIIYILKAYLERKGFSVISHSGEGDVIQFFLNCNPSLVLLDLMLPQNDGLEVLKQIRQYGSCPVIILTARGSVPERLAGLGQGADDYITKPFDPEEVVARVQAVLRRPSHLEDNEIIRLGHLVINLTTRTASFYDELIPLSPRDWGLLAFLGKHPNQCFTRDQLLDYVWGMNYEGADRAVDASIKRIRQHLREWSPDEGEIKTIRGMGYVLRVN</sequence>
<dbReference type="PANTHER" id="PTHR48111">
    <property type="entry name" value="REGULATOR OF RPOS"/>
    <property type="match status" value="1"/>
</dbReference>
<protein>
    <submittedName>
        <fullName evidence="10">Two-component system response regulator</fullName>
    </submittedName>
</protein>
<dbReference type="InterPro" id="IPR011006">
    <property type="entry name" value="CheY-like_superfamily"/>
</dbReference>
<dbReference type="PROSITE" id="PS51755">
    <property type="entry name" value="OMPR_PHOB"/>
    <property type="match status" value="1"/>
</dbReference>
<dbReference type="SMART" id="SM00448">
    <property type="entry name" value="REC"/>
    <property type="match status" value="1"/>
</dbReference>
<dbReference type="CDD" id="cd00383">
    <property type="entry name" value="trans_reg_C"/>
    <property type="match status" value="1"/>
</dbReference>
<keyword evidence="5" id="KW-0804">Transcription</keyword>
<feature type="DNA-binding region" description="OmpR/PhoB-type" evidence="7">
    <location>
        <begin position="125"/>
        <end position="224"/>
    </location>
</feature>
<evidence type="ECO:0000259" key="9">
    <source>
        <dbReference type="PROSITE" id="PS51755"/>
    </source>
</evidence>
<evidence type="ECO:0000256" key="5">
    <source>
        <dbReference type="ARBA" id="ARBA00023163"/>
    </source>
</evidence>
<dbReference type="Proteomes" id="UP000076935">
    <property type="component" value="Unassembled WGS sequence"/>
</dbReference>
<feature type="domain" description="Response regulatory" evidence="8">
    <location>
        <begin position="3"/>
        <end position="116"/>
    </location>
</feature>
<evidence type="ECO:0000256" key="3">
    <source>
        <dbReference type="ARBA" id="ARBA00023015"/>
    </source>
</evidence>
<dbReference type="EMBL" id="LQWY01000003">
    <property type="protein sequence ID" value="OAH63068.1"/>
    <property type="molecule type" value="Genomic_DNA"/>
</dbReference>
<evidence type="ECO:0000313" key="10">
    <source>
        <dbReference type="EMBL" id="OAH63068.1"/>
    </source>
</evidence>
<dbReference type="PROSITE" id="PS50110">
    <property type="entry name" value="RESPONSE_REGULATORY"/>
    <property type="match status" value="1"/>
</dbReference>
<dbReference type="GO" id="GO:0006355">
    <property type="term" value="P:regulation of DNA-templated transcription"/>
    <property type="evidence" value="ECO:0007669"/>
    <property type="project" value="InterPro"/>
</dbReference>
<dbReference type="Gene3D" id="6.10.250.690">
    <property type="match status" value="1"/>
</dbReference>
<dbReference type="GO" id="GO:0032993">
    <property type="term" value="C:protein-DNA complex"/>
    <property type="evidence" value="ECO:0007669"/>
    <property type="project" value="TreeGrafter"/>
</dbReference>
<dbReference type="Pfam" id="PF00072">
    <property type="entry name" value="Response_reg"/>
    <property type="match status" value="1"/>
</dbReference>
<gene>
    <name evidence="10" type="ORF">AWH49_06905</name>
</gene>
<dbReference type="InterPro" id="IPR001789">
    <property type="entry name" value="Sig_transdc_resp-reg_receiver"/>
</dbReference>
<feature type="domain" description="OmpR/PhoB-type" evidence="9">
    <location>
        <begin position="125"/>
        <end position="224"/>
    </location>
</feature>
<keyword evidence="4 7" id="KW-0238">DNA-binding</keyword>
<dbReference type="InterPro" id="IPR001867">
    <property type="entry name" value="OmpR/PhoB-type_DNA-bd"/>
</dbReference>
<evidence type="ECO:0000256" key="2">
    <source>
        <dbReference type="ARBA" id="ARBA00023012"/>
    </source>
</evidence>
<dbReference type="AlphaFoldDB" id="A0A177LBJ7"/>
<evidence type="ECO:0000259" key="8">
    <source>
        <dbReference type="PROSITE" id="PS50110"/>
    </source>
</evidence>
<name>A0A177LBJ7_9BACI</name>
<dbReference type="GO" id="GO:0005829">
    <property type="term" value="C:cytosol"/>
    <property type="evidence" value="ECO:0007669"/>
    <property type="project" value="TreeGrafter"/>
</dbReference>
<keyword evidence="1 6" id="KW-0597">Phosphoprotein</keyword>
<evidence type="ECO:0000256" key="4">
    <source>
        <dbReference type="ARBA" id="ARBA00023125"/>
    </source>
</evidence>
<comment type="caution">
    <text evidence="10">The sequence shown here is derived from an EMBL/GenBank/DDBJ whole genome shotgun (WGS) entry which is preliminary data.</text>
</comment>
<keyword evidence="11" id="KW-1185">Reference proteome</keyword>
<keyword evidence="3" id="KW-0805">Transcription regulation</keyword>
<dbReference type="InterPro" id="IPR039420">
    <property type="entry name" value="WalR-like"/>
</dbReference>
<dbReference type="Pfam" id="PF00486">
    <property type="entry name" value="Trans_reg_C"/>
    <property type="match status" value="1"/>
</dbReference>
<organism evidence="10 11">
    <name type="scientific">Domibacillus aminovorans</name>
    <dbReference type="NCBI Taxonomy" id="29332"/>
    <lineage>
        <taxon>Bacteria</taxon>
        <taxon>Bacillati</taxon>
        <taxon>Bacillota</taxon>
        <taxon>Bacilli</taxon>
        <taxon>Bacillales</taxon>
        <taxon>Bacillaceae</taxon>
        <taxon>Domibacillus</taxon>
    </lineage>
</organism>
<evidence type="ECO:0000256" key="6">
    <source>
        <dbReference type="PROSITE-ProRule" id="PRU00169"/>
    </source>
</evidence>
<dbReference type="GO" id="GO:0000976">
    <property type="term" value="F:transcription cis-regulatory region binding"/>
    <property type="evidence" value="ECO:0007669"/>
    <property type="project" value="TreeGrafter"/>
</dbReference>
<dbReference type="GO" id="GO:0000156">
    <property type="term" value="F:phosphorelay response regulator activity"/>
    <property type="evidence" value="ECO:0007669"/>
    <property type="project" value="TreeGrafter"/>
</dbReference>
<evidence type="ECO:0000256" key="7">
    <source>
        <dbReference type="PROSITE-ProRule" id="PRU01091"/>
    </source>
</evidence>
<dbReference type="InterPro" id="IPR036388">
    <property type="entry name" value="WH-like_DNA-bd_sf"/>
</dbReference>
<dbReference type="RefSeq" id="WP_063964409.1">
    <property type="nucleotide sequence ID" value="NZ_JBCNAN010000006.1"/>
</dbReference>
<proteinExistence type="predicted"/>
<accession>A0A177LBJ7</accession>
<reference evidence="10 11" key="1">
    <citation type="submission" date="2016-01" db="EMBL/GenBank/DDBJ databases">
        <title>Investigation of taxonomic status of Bacillus aminovorans.</title>
        <authorList>
            <person name="Verma A."/>
            <person name="Pal Y."/>
            <person name="Krishnamurthi S."/>
        </authorList>
    </citation>
    <scope>NUCLEOTIDE SEQUENCE [LARGE SCALE GENOMIC DNA]</scope>
    <source>
        <strain evidence="10 11">DSM 1314</strain>
    </source>
</reference>
<feature type="modified residue" description="4-aspartylphosphate" evidence="6">
    <location>
        <position position="52"/>
    </location>
</feature>
<dbReference type="PANTHER" id="PTHR48111:SF1">
    <property type="entry name" value="TWO-COMPONENT RESPONSE REGULATOR ORR33"/>
    <property type="match status" value="1"/>
</dbReference>
<dbReference type="SUPFAM" id="SSF52172">
    <property type="entry name" value="CheY-like"/>
    <property type="match status" value="1"/>
</dbReference>
<evidence type="ECO:0000313" key="11">
    <source>
        <dbReference type="Proteomes" id="UP000076935"/>
    </source>
</evidence>
<dbReference type="SMART" id="SM00862">
    <property type="entry name" value="Trans_reg_C"/>
    <property type="match status" value="1"/>
</dbReference>
<keyword evidence="2" id="KW-0902">Two-component regulatory system</keyword>